<dbReference type="PATRIC" id="fig|1227457.3.peg.365"/>
<protein>
    <submittedName>
        <fullName evidence="2">Uncharacterized protein</fullName>
    </submittedName>
</protein>
<evidence type="ECO:0000313" key="3">
    <source>
        <dbReference type="Proteomes" id="UP000011680"/>
    </source>
</evidence>
<name>M0NH83_9EURY</name>
<sequence length="133" mass="13295">MRGRLITAAYGLLVVANLIGVAAAQENGSGGGGGGGGGNIGSEVCGTAITKTINGIAPIVLFVVVIGGLMLAYLLHAWAGFKKDPQQAKTIKDWRNRAGISAISAPLLGKALEIMIGIMGLGLAGCIDIVPGI</sequence>
<dbReference type="EMBL" id="AOMF01000037">
    <property type="protein sequence ID" value="EMA56469.1"/>
    <property type="molecule type" value="Genomic_DNA"/>
</dbReference>
<dbReference type="AlphaFoldDB" id="M0NH83"/>
<evidence type="ECO:0000256" key="1">
    <source>
        <dbReference type="SAM" id="Phobius"/>
    </source>
</evidence>
<organism evidence="2 3">
    <name type="scientific">Halococcus thailandensis JCM 13552</name>
    <dbReference type="NCBI Taxonomy" id="1227457"/>
    <lineage>
        <taxon>Archaea</taxon>
        <taxon>Methanobacteriati</taxon>
        <taxon>Methanobacteriota</taxon>
        <taxon>Stenosarchaea group</taxon>
        <taxon>Halobacteria</taxon>
        <taxon>Halobacteriales</taxon>
        <taxon>Halococcaceae</taxon>
        <taxon>Halococcus</taxon>
    </lineage>
</organism>
<dbReference type="eggNOG" id="ENOG502N5H5">
    <property type="taxonomic scope" value="Archaea"/>
</dbReference>
<feature type="transmembrane region" description="Helical" evidence="1">
    <location>
        <begin position="56"/>
        <end position="79"/>
    </location>
</feature>
<dbReference type="Proteomes" id="UP000011680">
    <property type="component" value="Unassembled WGS sequence"/>
</dbReference>
<comment type="caution">
    <text evidence="2">The sequence shown here is derived from an EMBL/GenBank/DDBJ whole genome shotgun (WGS) entry which is preliminary data.</text>
</comment>
<reference evidence="2 3" key="1">
    <citation type="journal article" date="2014" name="PLoS Genet.">
        <title>Phylogenetically driven sequencing of extremely halophilic archaea reveals strategies for static and dynamic osmo-response.</title>
        <authorList>
            <person name="Becker E.A."/>
            <person name="Seitzer P.M."/>
            <person name="Tritt A."/>
            <person name="Larsen D."/>
            <person name="Krusor M."/>
            <person name="Yao A.I."/>
            <person name="Wu D."/>
            <person name="Madern D."/>
            <person name="Eisen J.A."/>
            <person name="Darling A.E."/>
            <person name="Facciotti M.T."/>
        </authorList>
    </citation>
    <scope>NUCLEOTIDE SEQUENCE [LARGE SCALE GENOMIC DNA]</scope>
    <source>
        <strain evidence="2 3">JCM 13552</strain>
    </source>
</reference>
<gene>
    <name evidence="2" type="ORF">C451_02053</name>
</gene>
<keyword evidence="1" id="KW-1133">Transmembrane helix</keyword>
<proteinExistence type="predicted"/>
<keyword evidence="1" id="KW-0472">Membrane</keyword>
<evidence type="ECO:0000313" key="2">
    <source>
        <dbReference type="EMBL" id="EMA56469.1"/>
    </source>
</evidence>
<keyword evidence="1" id="KW-0812">Transmembrane</keyword>
<accession>M0NH83</accession>
<keyword evidence="3" id="KW-1185">Reference proteome</keyword>